<name>A0AAD9R3U8_ACRCE</name>
<dbReference type="SUPFAM" id="SSF158573">
    <property type="entry name" value="GINS helical bundle-like"/>
    <property type="match status" value="1"/>
</dbReference>
<dbReference type="InterPro" id="IPR050782">
    <property type="entry name" value="PP1_regulatory_subunit_3"/>
</dbReference>
<proteinExistence type="predicted"/>
<dbReference type="Gene3D" id="1.20.58.1030">
    <property type="match status" value="1"/>
</dbReference>
<evidence type="ECO:0000256" key="1">
    <source>
        <dbReference type="ARBA" id="ARBA00004123"/>
    </source>
</evidence>
<dbReference type="GO" id="GO:0000164">
    <property type="term" value="C:protein phosphatase type 1 complex"/>
    <property type="evidence" value="ECO:0007669"/>
    <property type="project" value="TreeGrafter"/>
</dbReference>
<gene>
    <name evidence="5" type="ORF">P5673_002826</name>
</gene>
<dbReference type="InterPro" id="IPR038175">
    <property type="entry name" value="CBM21_dom_sf"/>
</dbReference>
<evidence type="ECO:0000259" key="4">
    <source>
        <dbReference type="PROSITE" id="PS51159"/>
    </source>
</evidence>
<dbReference type="PROSITE" id="PS51159">
    <property type="entry name" value="CBM21"/>
    <property type="match status" value="2"/>
</dbReference>
<dbReference type="Gene3D" id="2.60.40.2440">
    <property type="entry name" value="Carbohydrate binding type-21 domain"/>
    <property type="match status" value="2"/>
</dbReference>
<dbReference type="InterPro" id="IPR021151">
    <property type="entry name" value="GINS_A"/>
</dbReference>
<evidence type="ECO:0000256" key="3">
    <source>
        <dbReference type="ARBA" id="ARBA00023242"/>
    </source>
</evidence>
<dbReference type="EMBL" id="JARQWQ010000004">
    <property type="protein sequence ID" value="KAK2572565.1"/>
    <property type="molecule type" value="Genomic_DNA"/>
</dbReference>
<protein>
    <submittedName>
        <fullName evidence="5">Protein phosphatase 1 regulatory subunit 3B</fullName>
    </submittedName>
</protein>
<comment type="caution">
    <text evidence="5">The sequence shown here is derived from an EMBL/GenBank/DDBJ whole genome shotgun (WGS) entry which is preliminary data.</text>
</comment>
<dbReference type="GO" id="GO:0005979">
    <property type="term" value="P:regulation of glycogen biosynthetic process"/>
    <property type="evidence" value="ECO:0007669"/>
    <property type="project" value="TreeGrafter"/>
</dbReference>
<reference evidence="5" key="1">
    <citation type="journal article" date="2023" name="G3 (Bethesda)">
        <title>Whole genome assembly and annotation of the endangered Caribbean coral Acropora cervicornis.</title>
        <authorList>
            <person name="Selwyn J.D."/>
            <person name="Vollmer S.V."/>
        </authorList>
    </citation>
    <scope>NUCLEOTIDE SEQUENCE</scope>
    <source>
        <strain evidence="5">K2</strain>
    </source>
</reference>
<dbReference type="Proteomes" id="UP001249851">
    <property type="component" value="Unassembled WGS sequence"/>
</dbReference>
<feature type="domain" description="CBM21" evidence="4">
    <location>
        <begin position="157"/>
        <end position="262"/>
    </location>
</feature>
<comment type="subcellular location">
    <subcellularLocation>
        <location evidence="1">Nucleus</location>
    </subcellularLocation>
</comment>
<dbReference type="Pfam" id="PF03370">
    <property type="entry name" value="CBM_21"/>
    <property type="match status" value="2"/>
</dbReference>
<dbReference type="GO" id="GO:2001069">
    <property type="term" value="F:glycogen binding"/>
    <property type="evidence" value="ECO:0007669"/>
    <property type="project" value="TreeGrafter"/>
</dbReference>
<dbReference type="Pfam" id="PF05916">
    <property type="entry name" value="Sld5"/>
    <property type="match status" value="1"/>
</dbReference>
<dbReference type="GO" id="GO:0008157">
    <property type="term" value="F:protein phosphatase 1 binding"/>
    <property type="evidence" value="ECO:0007669"/>
    <property type="project" value="TreeGrafter"/>
</dbReference>
<keyword evidence="2" id="KW-0235">DNA replication</keyword>
<evidence type="ECO:0000313" key="5">
    <source>
        <dbReference type="EMBL" id="KAK2572565.1"/>
    </source>
</evidence>
<dbReference type="PANTHER" id="PTHR12307">
    <property type="entry name" value="PROTEIN PHOSPHATASE 1 REGULATORY SUBUNIT"/>
    <property type="match status" value="1"/>
</dbReference>
<reference evidence="5" key="2">
    <citation type="journal article" date="2023" name="Science">
        <title>Genomic signatures of disease resistance in endangered staghorn corals.</title>
        <authorList>
            <person name="Vollmer S.V."/>
            <person name="Selwyn J.D."/>
            <person name="Despard B.A."/>
            <person name="Roesel C.L."/>
        </authorList>
    </citation>
    <scope>NUCLEOTIDE SEQUENCE</scope>
    <source>
        <strain evidence="5">K2</strain>
    </source>
</reference>
<dbReference type="InterPro" id="IPR005036">
    <property type="entry name" value="CBM21_dom"/>
</dbReference>
<evidence type="ECO:0000256" key="2">
    <source>
        <dbReference type="ARBA" id="ARBA00022705"/>
    </source>
</evidence>
<dbReference type="GO" id="GO:0005634">
    <property type="term" value="C:nucleus"/>
    <property type="evidence" value="ECO:0007669"/>
    <property type="project" value="UniProtKB-SubCell"/>
</dbReference>
<accession>A0AAD9R3U8</accession>
<dbReference type="InterPro" id="IPR036224">
    <property type="entry name" value="GINS_bundle-like_dom_sf"/>
</dbReference>
<dbReference type="InterPro" id="IPR038749">
    <property type="entry name" value="Sld5_GINS_A"/>
</dbReference>
<organism evidence="5 6">
    <name type="scientific">Acropora cervicornis</name>
    <name type="common">Staghorn coral</name>
    <dbReference type="NCBI Taxonomy" id="6130"/>
    <lineage>
        <taxon>Eukaryota</taxon>
        <taxon>Metazoa</taxon>
        <taxon>Cnidaria</taxon>
        <taxon>Anthozoa</taxon>
        <taxon>Hexacorallia</taxon>
        <taxon>Scleractinia</taxon>
        <taxon>Astrocoeniina</taxon>
        <taxon>Acroporidae</taxon>
        <taxon>Acropora</taxon>
    </lineage>
</organism>
<dbReference type="AlphaFoldDB" id="A0AAD9R3U8"/>
<keyword evidence="6" id="KW-1185">Reference proteome</keyword>
<evidence type="ECO:0000313" key="6">
    <source>
        <dbReference type="Proteomes" id="UP001249851"/>
    </source>
</evidence>
<dbReference type="GO" id="GO:0006260">
    <property type="term" value="P:DNA replication"/>
    <property type="evidence" value="ECO:0007669"/>
    <property type="project" value="UniProtKB-KW"/>
</dbReference>
<feature type="domain" description="CBM21" evidence="4">
    <location>
        <begin position="398"/>
        <end position="505"/>
    </location>
</feature>
<dbReference type="CDD" id="cd11711">
    <property type="entry name" value="GINS_A_Sld5"/>
    <property type="match status" value="1"/>
</dbReference>
<sequence>MAHSNGDENLLSGEATVGGDSDEEIEVTAAEVLARLEEEGNLKNVKQGDVVASLHKLEIDRIRYILSSYTRTRIEKIEKHVVHVLEQEAERDENENSRLSPEELQYSKDTEITKITRQRFASSVSFPSFRAVIPYIMAEEKECLLNFTPPFKSQGFDGKLEQVKVALDDVEVRNFSVKGTVKVRNMGFHKKITIRYSIDGWSSYQDVVGWYINESHTDFTDTFGFEFSLPDTKERKLEFAICFSVHGVEFWDNNNGENYQIMFPSPSLCVSHSTPLSLWKFIADSVLYILEKIGLLDFNIHQWIIVCNRNICKIMAPTQSLKSCDVELKVGCSKSDTELSKKDRRVYFADSIGLSLVSVFYLPTTAPKRFPSRRWSSIYHAKGELLNFTQPLKRQDFNERLNQSNVCLENIFIKDSTVNGSIKVRNLSYDKKITVRYTIDGWSSYQDVVAWYIQGLHTGLTDTFGFEIALPTMPIKDCKLEFAICYRFRGIEFWDNNSGDNYRLLCYSSLNRWRCDNGIDYFTQHRYVGLRS</sequence>
<dbReference type="PANTHER" id="PTHR12307:SF36">
    <property type="entry name" value="GLYCOGEN-BINDING SUBUNIT 76A"/>
    <property type="match status" value="1"/>
</dbReference>
<keyword evidence="3" id="KW-0539">Nucleus</keyword>